<protein>
    <submittedName>
        <fullName evidence="1">Uncharacterized protein</fullName>
    </submittedName>
</protein>
<gene>
    <name evidence="1" type="ORF">mc_442</name>
</gene>
<name>A0A2P1ELT9_9VIRU</name>
<dbReference type="EMBL" id="MG807320">
    <property type="protein sequence ID" value="AVL94828.1"/>
    <property type="molecule type" value="Genomic_DNA"/>
</dbReference>
<organism evidence="1 2">
    <name type="scientific">Moumouvirus australiensis</name>
    <dbReference type="NCBI Taxonomy" id="2109587"/>
    <lineage>
        <taxon>Viruses</taxon>
        <taxon>Varidnaviria</taxon>
        <taxon>Bamfordvirae</taxon>
        <taxon>Nucleocytoviricota</taxon>
        <taxon>Megaviricetes</taxon>
        <taxon>Imitervirales</taxon>
        <taxon>Mimiviridae</taxon>
        <taxon>Megamimivirinae</taxon>
        <taxon>Moumouvirus</taxon>
        <taxon>Moumouvirus australiense</taxon>
    </lineage>
</organism>
<keyword evidence="2" id="KW-1185">Reference proteome</keyword>
<sequence length="289" mass="34299">MTNINLHKIFRHLADDENFLSTIIEVNQFKFTNKKTKKNKFNLMENMVTEYISLSPYETQEYSLFPYNIKPFVCPNYKRLGIKNKMEKNSSVINISFLNSLNMLLRPDLYKLNLDDHVKSYLELEEVVRHKIHRNFQIDKVKNTKKVQAINKELIKILIEGKICHDLIQCVVNIFEINLLVFDFTKMEVSLYWAKGHKYPFLNLFKDIYSMAFIHGNYEPIMPLDDTISEKNKRDIYKHILTHISEIDSKTPIKLSPCSLLYISSWDISIDELNIIYNTFFHKQRSNIS</sequence>
<accession>A0A2P1ELT9</accession>
<evidence type="ECO:0000313" key="2">
    <source>
        <dbReference type="Proteomes" id="UP000289600"/>
    </source>
</evidence>
<proteinExistence type="predicted"/>
<dbReference type="Proteomes" id="UP000289600">
    <property type="component" value="Segment"/>
</dbReference>
<reference evidence="2" key="1">
    <citation type="submission" date="2018-01" db="EMBL/GenBank/DDBJ databases">
        <title>Testimony of 'menage a trois' revealed by the proteome of Megavirus virophage.</title>
        <authorList>
            <person name="Jeudy S."/>
            <person name="Bertaux L."/>
            <person name="Alempic J.-M."/>
            <person name="Lartigue A."/>
            <person name="Legendre M."/>
            <person name="Philippe N."/>
            <person name="Beucher L."/>
            <person name="Biondi E."/>
            <person name="Juul S."/>
            <person name="Turner D."/>
            <person name="Coute Y."/>
            <person name="Claverie J.-M."/>
            <person name="Abergel C."/>
        </authorList>
    </citation>
    <scope>NUCLEOTIDE SEQUENCE [LARGE SCALE GENOMIC DNA]</scope>
</reference>
<evidence type="ECO:0000313" key="1">
    <source>
        <dbReference type="EMBL" id="AVL94828.1"/>
    </source>
</evidence>